<protein>
    <submittedName>
        <fullName evidence="2">Uncharacterized protein</fullName>
    </submittedName>
</protein>
<comment type="caution">
    <text evidence="2">The sequence shown here is derived from an EMBL/GenBank/DDBJ whole genome shotgun (WGS) entry which is preliminary data.</text>
</comment>
<reference evidence="2 3" key="1">
    <citation type="submission" date="2019-08" db="EMBL/GenBank/DDBJ databases">
        <title>Genome of Phaeodactylibacter luteus.</title>
        <authorList>
            <person name="Bowman J.P."/>
        </authorList>
    </citation>
    <scope>NUCLEOTIDE SEQUENCE [LARGE SCALE GENOMIC DNA]</scope>
    <source>
        <strain evidence="2 3">KCTC 42180</strain>
    </source>
</reference>
<organism evidence="2 3">
    <name type="scientific">Phaeodactylibacter luteus</name>
    <dbReference type="NCBI Taxonomy" id="1564516"/>
    <lineage>
        <taxon>Bacteria</taxon>
        <taxon>Pseudomonadati</taxon>
        <taxon>Bacteroidota</taxon>
        <taxon>Saprospiria</taxon>
        <taxon>Saprospirales</taxon>
        <taxon>Haliscomenobacteraceae</taxon>
        <taxon>Phaeodactylibacter</taxon>
    </lineage>
</organism>
<sequence length="316" mass="36826">MGKRTTNWGESACISELQGIKNKRMGHWGPAIFSNDTSADIKDEFNSLFNKETPIDKIKEQIISSFKEGENLEENTDLWLSLSFLMWQVGYEDDEVKKKAFKIIDNGIDLKVWKESDADKQTLSKRRKKLSELRDKISNHNPQPRKPRIRKPPKSKFNKGDCYAYPLKNGNYTGIVILEEILDPEYYFVLIAQTNVNLNRLPTLDEIIESDILIEQPHQGLNSNHRKSISSYTNSKYKEIVKTFEKIGTVEIKDDFSKNYLSFGAAPWNFLVDRANEYLVDGKESPKVKWKTKNYIKMKNTQKKNSIWNIFKKKKK</sequence>
<keyword evidence="3" id="KW-1185">Reference proteome</keyword>
<feature type="region of interest" description="Disordered" evidence="1">
    <location>
        <begin position="131"/>
        <end position="157"/>
    </location>
</feature>
<gene>
    <name evidence="2" type="ORF">FRY97_13110</name>
</gene>
<dbReference type="OrthoDB" id="362700at2"/>
<dbReference type="EMBL" id="VOOR01000026">
    <property type="protein sequence ID" value="TXB62674.1"/>
    <property type="molecule type" value="Genomic_DNA"/>
</dbReference>
<dbReference type="RefSeq" id="WP_147167999.1">
    <property type="nucleotide sequence ID" value="NZ_VOOR01000026.1"/>
</dbReference>
<evidence type="ECO:0000313" key="2">
    <source>
        <dbReference type="EMBL" id="TXB62674.1"/>
    </source>
</evidence>
<dbReference type="AlphaFoldDB" id="A0A5C6RL45"/>
<evidence type="ECO:0000256" key="1">
    <source>
        <dbReference type="SAM" id="MobiDB-lite"/>
    </source>
</evidence>
<proteinExistence type="predicted"/>
<feature type="compositionally biased region" description="Basic residues" evidence="1">
    <location>
        <begin position="143"/>
        <end position="157"/>
    </location>
</feature>
<name>A0A5C6RL45_9BACT</name>
<evidence type="ECO:0000313" key="3">
    <source>
        <dbReference type="Proteomes" id="UP000321580"/>
    </source>
</evidence>
<dbReference type="Proteomes" id="UP000321580">
    <property type="component" value="Unassembled WGS sequence"/>
</dbReference>
<accession>A0A5C6RL45</accession>